<dbReference type="AlphaFoldDB" id="A0A484KNB7"/>
<accession>A0A484KNB7</accession>
<evidence type="ECO:0000313" key="2">
    <source>
        <dbReference type="Proteomes" id="UP000595140"/>
    </source>
</evidence>
<protein>
    <submittedName>
        <fullName evidence="1">Uncharacterized protein</fullName>
    </submittedName>
</protein>
<gene>
    <name evidence="1" type="ORF">CCAM_LOCUS8606</name>
</gene>
<dbReference type="EMBL" id="OOIL02000560">
    <property type="protein sequence ID" value="VFQ66830.1"/>
    <property type="molecule type" value="Genomic_DNA"/>
</dbReference>
<name>A0A484KNB7_9ASTE</name>
<reference evidence="1 2" key="1">
    <citation type="submission" date="2018-04" db="EMBL/GenBank/DDBJ databases">
        <authorList>
            <person name="Vogel A."/>
        </authorList>
    </citation>
    <scope>NUCLEOTIDE SEQUENCE [LARGE SCALE GENOMIC DNA]</scope>
</reference>
<organism evidence="1 2">
    <name type="scientific">Cuscuta campestris</name>
    <dbReference type="NCBI Taxonomy" id="132261"/>
    <lineage>
        <taxon>Eukaryota</taxon>
        <taxon>Viridiplantae</taxon>
        <taxon>Streptophyta</taxon>
        <taxon>Embryophyta</taxon>
        <taxon>Tracheophyta</taxon>
        <taxon>Spermatophyta</taxon>
        <taxon>Magnoliopsida</taxon>
        <taxon>eudicotyledons</taxon>
        <taxon>Gunneridae</taxon>
        <taxon>Pentapetalae</taxon>
        <taxon>asterids</taxon>
        <taxon>lamiids</taxon>
        <taxon>Solanales</taxon>
        <taxon>Convolvulaceae</taxon>
        <taxon>Cuscuteae</taxon>
        <taxon>Cuscuta</taxon>
        <taxon>Cuscuta subgen. Grammica</taxon>
        <taxon>Cuscuta sect. Cleistogrammica</taxon>
    </lineage>
</organism>
<dbReference type="Proteomes" id="UP000595140">
    <property type="component" value="Unassembled WGS sequence"/>
</dbReference>
<sequence>MDGWWWESPRQNHIIRLTFQVDPYIIFSELTILLRLNNHDISYPYERVVGITHQMFIPTCLATTILRADIVTLVR</sequence>
<keyword evidence="2" id="KW-1185">Reference proteome</keyword>
<evidence type="ECO:0000313" key="1">
    <source>
        <dbReference type="EMBL" id="VFQ66830.1"/>
    </source>
</evidence>
<proteinExistence type="predicted"/>